<sequence>MIPTELEKNQPPTDNSQQNDGNATYILVLGILLIQSTEH</sequence>
<dbReference type="EMBL" id="ADXJ01000530">
    <property type="protein sequence ID" value="EFS00525.1"/>
    <property type="molecule type" value="Genomic_DNA"/>
</dbReference>
<comment type="caution">
    <text evidence="2">The sequence shown here is derived from an EMBL/GenBank/DDBJ whole genome shotgun (WGS) entry which is preliminary data.</text>
</comment>
<reference evidence="2" key="1">
    <citation type="journal article" date="2010" name="Microbiol. Resour. Announc.">
        <title>Comparative genomics of the bacterial genus Listeria: Genome evolution is characterized by limited gene acquisition and limited gene loss.</title>
        <authorList>
            <person name="den Bakker H.C."/>
            <person name="Cummings C.A."/>
            <person name="Ferreira V."/>
            <person name="Vatta P."/>
            <person name="Orsi R.H."/>
            <person name="Degoricija L."/>
            <person name="Barker M."/>
            <person name="Petrauskene O."/>
            <person name="Furtado M.R."/>
            <person name="Wiedmann M."/>
        </authorList>
    </citation>
    <scope>NUCLEOTIDE SEQUENCE [LARGE SCALE GENOMIC DNA]</scope>
    <source>
        <strain evidence="2">FSL N1-067</strain>
    </source>
</reference>
<organism evidence="2">
    <name type="scientific">Listeria seeligeri FSL N1-067</name>
    <dbReference type="NCBI Taxonomy" id="702453"/>
    <lineage>
        <taxon>Bacteria</taxon>
        <taxon>Bacillati</taxon>
        <taxon>Bacillota</taxon>
        <taxon>Bacilli</taxon>
        <taxon>Bacillales</taxon>
        <taxon>Listeriaceae</taxon>
        <taxon>Listeria</taxon>
    </lineage>
</organism>
<dbReference type="AlphaFoldDB" id="E3ZPB5"/>
<feature type="compositionally biased region" description="Polar residues" evidence="1">
    <location>
        <begin position="10"/>
        <end position="21"/>
    </location>
</feature>
<name>E3ZPB5_LISSE</name>
<evidence type="ECO:0000313" key="2">
    <source>
        <dbReference type="EMBL" id="EFS00525.1"/>
    </source>
</evidence>
<dbReference type="Proteomes" id="UP000004302">
    <property type="component" value="Chromosome"/>
</dbReference>
<dbReference type="HOGENOM" id="CLU_3312273_0_0_9"/>
<accession>E3ZPB5</accession>
<evidence type="ECO:0000256" key="1">
    <source>
        <dbReference type="SAM" id="MobiDB-lite"/>
    </source>
</evidence>
<protein>
    <submittedName>
        <fullName evidence="2">Uncharacterized protein</fullName>
    </submittedName>
</protein>
<feature type="region of interest" description="Disordered" evidence="1">
    <location>
        <begin position="1"/>
        <end position="21"/>
    </location>
</feature>
<proteinExistence type="predicted"/>
<gene>
    <name evidence="2" type="ORF">NT03LS_1295</name>
</gene>